<reference evidence="1 2" key="1">
    <citation type="submission" date="2017-06" db="EMBL/GenBank/DDBJ databases">
        <authorList>
            <person name="Kim H.J."/>
            <person name="Triplett B.A."/>
        </authorList>
    </citation>
    <scope>NUCLEOTIDE SEQUENCE [LARGE SCALE GENOMIC DNA]</scope>
    <source>
        <strain evidence="1 2">DSM 29052</strain>
    </source>
</reference>
<dbReference type="Proteomes" id="UP000198417">
    <property type="component" value="Unassembled WGS sequence"/>
</dbReference>
<name>A0A238Z7R3_9RHOB</name>
<accession>A0A238Z7R3</accession>
<protein>
    <submittedName>
        <fullName evidence="1">Uncharacterized protein</fullName>
    </submittedName>
</protein>
<dbReference type="AlphaFoldDB" id="A0A238Z7R3"/>
<gene>
    <name evidence="1" type="ORF">SAMN06265370_12543</name>
</gene>
<evidence type="ECO:0000313" key="2">
    <source>
        <dbReference type="Proteomes" id="UP000198417"/>
    </source>
</evidence>
<organism evidence="1 2">
    <name type="scientific">Puniceibacterium sediminis</name>
    <dbReference type="NCBI Taxonomy" id="1608407"/>
    <lineage>
        <taxon>Bacteria</taxon>
        <taxon>Pseudomonadati</taxon>
        <taxon>Pseudomonadota</taxon>
        <taxon>Alphaproteobacteria</taxon>
        <taxon>Rhodobacterales</taxon>
        <taxon>Paracoccaceae</taxon>
        <taxon>Puniceibacterium</taxon>
    </lineage>
</organism>
<proteinExistence type="predicted"/>
<dbReference type="RefSeq" id="WP_176439206.1">
    <property type="nucleotide sequence ID" value="NZ_FZNN01000025.1"/>
</dbReference>
<evidence type="ECO:0000313" key="1">
    <source>
        <dbReference type="EMBL" id="SNR79515.1"/>
    </source>
</evidence>
<dbReference type="EMBL" id="FZNN01000025">
    <property type="protein sequence ID" value="SNR79515.1"/>
    <property type="molecule type" value="Genomic_DNA"/>
</dbReference>
<sequence>MDARIEKLERSKRVLARIIRERDDGIRYVPVFKRLEEELTSLLDIEDDYDRILRQYQV</sequence>
<keyword evidence="2" id="KW-1185">Reference proteome</keyword>